<keyword evidence="3" id="KW-1185">Reference proteome</keyword>
<dbReference type="Proteomes" id="UP001201980">
    <property type="component" value="Unassembled WGS sequence"/>
</dbReference>
<evidence type="ECO:0000313" key="2">
    <source>
        <dbReference type="EMBL" id="KAJ2898159.1"/>
    </source>
</evidence>
<organism evidence="2 3">
    <name type="scientific">Zalerion maritima</name>
    <dbReference type="NCBI Taxonomy" id="339359"/>
    <lineage>
        <taxon>Eukaryota</taxon>
        <taxon>Fungi</taxon>
        <taxon>Dikarya</taxon>
        <taxon>Ascomycota</taxon>
        <taxon>Pezizomycotina</taxon>
        <taxon>Sordariomycetes</taxon>
        <taxon>Lulworthiomycetidae</taxon>
        <taxon>Lulworthiales</taxon>
        <taxon>Lulworthiaceae</taxon>
        <taxon>Zalerion</taxon>
    </lineage>
</organism>
<feature type="compositionally biased region" description="Polar residues" evidence="1">
    <location>
        <begin position="67"/>
        <end position="78"/>
    </location>
</feature>
<feature type="compositionally biased region" description="Acidic residues" evidence="1">
    <location>
        <begin position="196"/>
        <end position="209"/>
    </location>
</feature>
<feature type="region of interest" description="Disordered" evidence="1">
    <location>
        <begin position="190"/>
        <end position="212"/>
    </location>
</feature>
<evidence type="ECO:0000256" key="1">
    <source>
        <dbReference type="SAM" id="MobiDB-lite"/>
    </source>
</evidence>
<dbReference type="AlphaFoldDB" id="A0AAD5RLZ3"/>
<feature type="region of interest" description="Disordered" evidence="1">
    <location>
        <begin position="1"/>
        <end position="89"/>
    </location>
</feature>
<proteinExistence type="predicted"/>
<reference evidence="2" key="1">
    <citation type="submission" date="2022-07" db="EMBL/GenBank/DDBJ databases">
        <title>Draft genome sequence of Zalerion maritima ATCC 34329, a (micro)plastics degrading marine fungus.</title>
        <authorList>
            <person name="Paco A."/>
            <person name="Goncalves M.F.M."/>
            <person name="Rocha-Santos T.A.P."/>
            <person name="Alves A."/>
        </authorList>
    </citation>
    <scope>NUCLEOTIDE SEQUENCE</scope>
    <source>
        <strain evidence="2">ATCC 34329</strain>
    </source>
</reference>
<dbReference type="EMBL" id="JAKWBI020000242">
    <property type="protein sequence ID" value="KAJ2898159.1"/>
    <property type="molecule type" value="Genomic_DNA"/>
</dbReference>
<feature type="compositionally biased region" description="Basic and acidic residues" evidence="1">
    <location>
        <begin position="30"/>
        <end position="41"/>
    </location>
</feature>
<accession>A0AAD5RLZ3</accession>
<evidence type="ECO:0000313" key="3">
    <source>
        <dbReference type="Proteomes" id="UP001201980"/>
    </source>
</evidence>
<comment type="caution">
    <text evidence="2">The sequence shown here is derived from an EMBL/GenBank/DDBJ whole genome shotgun (WGS) entry which is preliminary data.</text>
</comment>
<name>A0AAD5RLZ3_9PEZI</name>
<protein>
    <submittedName>
        <fullName evidence="2">Uncharacterized protein</fullName>
    </submittedName>
</protein>
<sequence>MKTAPRPCERRGIKREHKGSFPPSKHRASQTRDRPYSEKIGNDPVSLTEFDTYPVDLSRPQTRDSNGRNPGGSTNWENPSPEGKDEGETHRCVDLGRKVWNVKEGHFDIINAIEAVWLRDEVLKRILVNPALSFTNEWDRQRWDSGVKVQRAMKKKLVDDGNWRKKQARLPAVRNRGLAAAGLKVIGEEQIRDRSDEESEGEDKDEEMGEDKLRRTVTRNLDIRIGWDMLQHDMAHPLKLDMRKLPHVKQLFLDLRLANKDVFPSEIVVGVPQVRPEQDYDGIRFDSDPVAAMVVVDLILDLLTRQNRRETLSLIYVRGLGSGMPRYEMGQLGARGERIDPEVIED</sequence>
<gene>
    <name evidence="2" type="ORF">MKZ38_004159</name>
</gene>